<gene>
    <name evidence="1" type="ORF">F2Q69_00025029</name>
</gene>
<dbReference type="AlphaFoldDB" id="A0A8S9Q6Q2"/>
<sequence>MSQLYGLEPWGPIVMLPGSTPAGGELLISVTKCGTGCWALSPAQFRERAGSPCACCRRSAGSARRGRGLGLGSWILGLGSWVLGLGGGPPAQ</sequence>
<reference evidence="1" key="1">
    <citation type="submission" date="2019-12" db="EMBL/GenBank/DDBJ databases">
        <title>Genome sequencing and annotation of Brassica cretica.</title>
        <authorList>
            <person name="Studholme D.J."/>
            <person name="Sarris P."/>
        </authorList>
    </citation>
    <scope>NUCLEOTIDE SEQUENCE</scope>
    <source>
        <strain evidence="1">PFS-109/04</strain>
        <tissue evidence="1">Leaf</tissue>
    </source>
</reference>
<evidence type="ECO:0000313" key="1">
    <source>
        <dbReference type="EMBL" id="KAF3537837.1"/>
    </source>
</evidence>
<protein>
    <submittedName>
        <fullName evidence="1">Uncharacterized protein</fullName>
    </submittedName>
</protein>
<accession>A0A8S9Q6Q2</accession>
<organism evidence="1 2">
    <name type="scientific">Brassica cretica</name>
    <name type="common">Mustard</name>
    <dbReference type="NCBI Taxonomy" id="69181"/>
    <lineage>
        <taxon>Eukaryota</taxon>
        <taxon>Viridiplantae</taxon>
        <taxon>Streptophyta</taxon>
        <taxon>Embryophyta</taxon>
        <taxon>Tracheophyta</taxon>
        <taxon>Spermatophyta</taxon>
        <taxon>Magnoliopsida</taxon>
        <taxon>eudicotyledons</taxon>
        <taxon>Gunneridae</taxon>
        <taxon>Pentapetalae</taxon>
        <taxon>rosids</taxon>
        <taxon>malvids</taxon>
        <taxon>Brassicales</taxon>
        <taxon>Brassicaceae</taxon>
        <taxon>Brassiceae</taxon>
        <taxon>Brassica</taxon>
    </lineage>
</organism>
<name>A0A8S9Q6Q2_BRACR</name>
<proteinExistence type="predicted"/>
<comment type="caution">
    <text evidence="1">The sequence shown here is derived from an EMBL/GenBank/DDBJ whole genome shotgun (WGS) entry which is preliminary data.</text>
</comment>
<evidence type="ECO:0000313" key="2">
    <source>
        <dbReference type="Proteomes" id="UP000712600"/>
    </source>
</evidence>
<dbReference type="Proteomes" id="UP000712600">
    <property type="component" value="Unassembled WGS sequence"/>
</dbReference>
<dbReference type="EMBL" id="QGKX02001290">
    <property type="protein sequence ID" value="KAF3537837.1"/>
    <property type="molecule type" value="Genomic_DNA"/>
</dbReference>